<organism evidence="1 2">
    <name type="scientific">Pseudomonas veronii 1YdBTEX2</name>
    <dbReference type="NCBI Taxonomy" id="1295141"/>
    <lineage>
        <taxon>Bacteria</taxon>
        <taxon>Pseudomonadati</taxon>
        <taxon>Pseudomonadota</taxon>
        <taxon>Gammaproteobacteria</taxon>
        <taxon>Pseudomonadales</taxon>
        <taxon>Pseudomonadaceae</taxon>
        <taxon>Pseudomonas</taxon>
    </lineage>
</organism>
<evidence type="ECO:0000313" key="1">
    <source>
        <dbReference type="EMBL" id="SBW84377.1"/>
    </source>
</evidence>
<accession>A0A1D3K7S9</accession>
<reference evidence="2" key="1">
    <citation type="submission" date="2016-07" db="EMBL/GenBank/DDBJ databases">
        <authorList>
            <person name="Florea S."/>
            <person name="Webb J.S."/>
            <person name="Jaromczyk J."/>
            <person name="Schardl C.L."/>
        </authorList>
    </citation>
    <scope>NUCLEOTIDE SEQUENCE [LARGE SCALE GENOMIC DNA]</scope>
    <source>
        <strain evidence="2">1YdBTEX2</strain>
    </source>
</reference>
<proteinExistence type="predicted"/>
<dbReference type="Proteomes" id="UP000245431">
    <property type="component" value="Chromosome PVE_r2"/>
</dbReference>
<name>A0A1D3K7S9_PSEVE</name>
<protein>
    <submittedName>
        <fullName evidence="1">Uncharacterized protein</fullName>
    </submittedName>
</protein>
<gene>
    <name evidence="1" type="ORF">PVE_R2G0348</name>
</gene>
<dbReference type="AlphaFoldDB" id="A0A1D3K7S9"/>
<sequence length="121" mass="13024">MTSLVLCYFDTCMPSGGPLPAVRDMPQSTDQGGESVSYVPCCELHSSTWWHGSDWNGQDREKAFIELLKLEDFVSSHVHGDVTQEGIQLGQILIAGADDYASAAAEIAARGFTGDLDAITD</sequence>
<evidence type="ECO:0000313" key="2">
    <source>
        <dbReference type="Proteomes" id="UP000245431"/>
    </source>
</evidence>
<dbReference type="EMBL" id="LT599584">
    <property type="protein sequence ID" value="SBW84377.1"/>
    <property type="molecule type" value="Genomic_DNA"/>
</dbReference>